<reference evidence="2" key="2">
    <citation type="submission" date="2025-09" db="UniProtKB">
        <authorList>
            <consortium name="Ensembl"/>
        </authorList>
    </citation>
    <scope>IDENTIFICATION</scope>
</reference>
<accession>A0A8C9B3D3</accession>
<dbReference type="GeneTree" id="ENSGT00940000163491"/>
<dbReference type="GO" id="GO:0000159">
    <property type="term" value="C:protein phosphatase type 2A complex"/>
    <property type="evidence" value="ECO:0007669"/>
    <property type="project" value="TreeGrafter"/>
</dbReference>
<evidence type="ECO:0000313" key="2">
    <source>
        <dbReference type="Ensembl" id="ENSPSMP00000036001.1"/>
    </source>
</evidence>
<dbReference type="Proteomes" id="UP000694414">
    <property type="component" value="Unplaced"/>
</dbReference>
<proteinExistence type="predicted"/>
<dbReference type="Gene3D" id="1.10.238.10">
    <property type="entry name" value="EF-hand"/>
    <property type="match status" value="1"/>
</dbReference>
<evidence type="ECO:0000256" key="1">
    <source>
        <dbReference type="SAM" id="MobiDB-lite"/>
    </source>
</evidence>
<dbReference type="PANTHER" id="PTHR14095">
    <property type="entry name" value="PHOSPHATASE 2A REGULATORY SUBUNIT-RELATED"/>
    <property type="match status" value="1"/>
</dbReference>
<dbReference type="GO" id="GO:0019888">
    <property type="term" value="F:protein phosphatase regulator activity"/>
    <property type="evidence" value="ECO:0007669"/>
    <property type="project" value="TreeGrafter"/>
</dbReference>
<dbReference type="PANTHER" id="PTHR14095:SF1">
    <property type="entry name" value="SERINE_THREONINE-PROTEIN PHOSPHATASE 2A REGULATORY SUBUNIT B'' SUBUNIT BETA"/>
    <property type="match status" value="1"/>
</dbReference>
<reference evidence="2" key="1">
    <citation type="submission" date="2025-08" db="UniProtKB">
        <authorList>
            <consortium name="Ensembl"/>
        </authorList>
    </citation>
    <scope>IDENTIFICATION</scope>
</reference>
<feature type="region of interest" description="Disordered" evidence="1">
    <location>
        <begin position="92"/>
        <end position="164"/>
    </location>
</feature>
<dbReference type="AlphaFoldDB" id="A0A8C9B3D3"/>
<keyword evidence="3" id="KW-1185">Reference proteome</keyword>
<feature type="compositionally biased region" description="Basic residues" evidence="1">
    <location>
        <begin position="111"/>
        <end position="125"/>
    </location>
</feature>
<organism evidence="2 3">
    <name type="scientific">Prolemur simus</name>
    <name type="common">Greater bamboo lemur</name>
    <name type="synonym">Hapalemur simus</name>
    <dbReference type="NCBI Taxonomy" id="1328070"/>
    <lineage>
        <taxon>Eukaryota</taxon>
        <taxon>Metazoa</taxon>
        <taxon>Chordata</taxon>
        <taxon>Craniata</taxon>
        <taxon>Vertebrata</taxon>
        <taxon>Euteleostomi</taxon>
        <taxon>Mammalia</taxon>
        <taxon>Eutheria</taxon>
        <taxon>Euarchontoglires</taxon>
        <taxon>Primates</taxon>
        <taxon>Strepsirrhini</taxon>
        <taxon>Lemuriformes</taxon>
        <taxon>Lemuridae</taxon>
        <taxon>Prolemur</taxon>
    </lineage>
</organism>
<feature type="compositionally biased region" description="Polar residues" evidence="1">
    <location>
        <begin position="99"/>
        <end position="110"/>
    </location>
</feature>
<name>A0A8C9B3D3_PROSS</name>
<protein>
    <submittedName>
        <fullName evidence="2">Uncharacterized protein</fullName>
    </submittedName>
</protein>
<sequence>MGHTSVVGAGDFEEQCRRLDSMAIEALPFQHCLCHMLDVVKPRNQGGSPGRGRCKLANVVFDTFFSIEKYLDHEQKEQVSLLRASVVGRAGSWPHAESDSTARSSRTGSSMRHRSATSRWPRRPRGALGRWVSSLRGRGGRQGRAMAEVGTARSAGDGSGRVPSARGITRSAWLSGQALSSPVLRGIC</sequence>
<evidence type="ECO:0000313" key="3">
    <source>
        <dbReference type="Proteomes" id="UP000694414"/>
    </source>
</evidence>
<dbReference type="Ensembl" id="ENSPSMT00000041472.1">
    <property type="protein sequence ID" value="ENSPSMP00000036001.1"/>
    <property type="gene ID" value="ENSPSMG00000024763.1"/>
</dbReference>